<dbReference type="EMBL" id="JAOYFB010000004">
    <property type="protein sequence ID" value="KAK4014236.1"/>
    <property type="molecule type" value="Genomic_DNA"/>
</dbReference>
<sequence>MPTEVLYVTRNFGINAVYVVDFEYNLNSPCGKQADGQFPCNGSSESTPFDGIVEINWIPDCCDNERKRET</sequence>
<keyword evidence="2" id="KW-1185">Reference proteome</keyword>
<reference evidence="1 2" key="1">
    <citation type="journal article" date="2023" name="Nucleic Acids Res.">
        <title>The hologenome of Daphnia magna reveals possible DNA methylation and microbiome-mediated evolution of the host genome.</title>
        <authorList>
            <person name="Chaturvedi A."/>
            <person name="Li X."/>
            <person name="Dhandapani V."/>
            <person name="Marshall H."/>
            <person name="Kissane S."/>
            <person name="Cuenca-Cambronero M."/>
            <person name="Asole G."/>
            <person name="Calvet F."/>
            <person name="Ruiz-Romero M."/>
            <person name="Marangio P."/>
            <person name="Guigo R."/>
            <person name="Rago D."/>
            <person name="Mirbahai L."/>
            <person name="Eastwood N."/>
            <person name="Colbourne J.K."/>
            <person name="Zhou J."/>
            <person name="Mallon E."/>
            <person name="Orsini L."/>
        </authorList>
    </citation>
    <scope>NUCLEOTIDE SEQUENCE [LARGE SCALE GENOMIC DNA]</scope>
    <source>
        <strain evidence="1">LRV0_1</strain>
    </source>
</reference>
<organism evidence="1 2">
    <name type="scientific">Daphnia magna</name>
    <dbReference type="NCBI Taxonomy" id="35525"/>
    <lineage>
        <taxon>Eukaryota</taxon>
        <taxon>Metazoa</taxon>
        <taxon>Ecdysozoa</taxon>
        <taxon>Arthropoda</taxon>
        <taxon>Crustacea</taxon>
        <taxon>Branchiopoda</taxon>
        <taxon>Diplostraca</taxon>
        <taxon>Cladocera</taxon>
        <taxon>Anomopoda</taxon>
        <taxon>Daphniidae</taxon>
        <taxon>Daphnia</taxon>
    </lineage>
</organism>
<accession>A0ABQ9ZMY2</accession>
<evidence type="ECO:0000313" key="2">
    <source>
        <dbReference type="Proteomes" id="UP001234178"/>
    </source>
</evidence>
<dbReference type="Proteomes" id="UP001234178">
    <property type="component" value="Unassembled WGS sequence"/>
</dbReference>
<proteinExistence type="predicted"/>
<protein>
    <submittedName>
        <fullName evidence="1">Uncharacterized protein</fullName>
    </submittedName>
</protein>
<comment type="caution">
    <text evidence="1">The sequence shown here is derived from an EMBL/GenBank/DDBJ whole genome shotgun (WGS) entry which is preliminary data.</text>
</comment>
<gene>
    <name evidence="1" type="ORF">OUZ56_026766</name>
</gene>
<evidence type="ECO:0000313" key="1">
    <source>
        <dbReference type="EMBL" id="KAK4014236.1"/>
    </source>
</evidence>
<name>A0ABQ9ZMY2_9CRUS</name>